<evidence type="ECO:0000313" key="2">
    <source>
        <dbReference type="EMBL" id="GFR81281.1"/>
    </source>
</evidence>
<feature type="region of interest" description="Disordered" evidence="1">
    <location>
        <begin position="33"/>
        <end position="53"/>
    </location>
</feature>
<dbReference type="EMBL" id="BMAT01011871">
    <property type="protein sequence ID" value="GFR81281.1"/>
    <property type="molecule type" value="Genomic_DNA"/>
</dbReference>
<dbReference type="Proteomes" id="UP000762676">
    <property type="component" value="Unassembled WGS sequence"/>
</dbReference>
<keyword evidence="3" id="KW-1185">Reference proteome</keyword>
<name>A0AAV4G7S2_9GAST</name>
<sequence length="112" mass="13570">MDEKLSIPQHHFKKEDPVEKKNFQRYITDRQRWRKSSNDTLQTNNDGGKHPKTHYRQTTMAESFQRHITDRQRWRKASKDTLQTDNDGGKLSKTHYRQTTMAESFQRYITDR</sequence>
<reference evidence="2 3" key="1">
    <citation type="journal article" date="2021" name="Elife">
        <title>Chloroplast acquisition without the gene transfer in kleptoplastic sea slugs, Plakobranchus ocellatus.</title>
        <authorList>
            <person name="Maeda T."/>
            <person name="Takahashi S."/>
            <person name="Yoshida T."/>
            <person name="Shimamura S."/>
            <person name="Takaki Y."/>
            <person name="Nagai Y."/>
            <person name="Toyoda A."/>
            <person name="Suzuki Y."/>
            <person name="Arimoto A."/>
            <person name="Ishii H."/>
            <person name="Satoh N."/>
            <person name="Nishiyama T."/>
            <person name="Hasebe M."/>
            <person name="Maruyama T."/>
            <person name="Minagawa J."/>
            <person name="Obokata J."/>
            <person name="Shigenobu S."/>
        </authorList>
    </citation>
    <scope>NUCLEOTIDE SEQUENCE [LARGE SCALE GENOMIC DNA]</scope>
</reference>
<evidence type="ECO:0000256" key="1">
    <source>
        <dbReference type="SAM" id="MobiDB-lite"/>
    </source>
</evidence>
<proteinExistence type="predicted"/>
<accession>A0AAV4G7S2</accession>
<feature type="region of interest" description="Disordered" evidence="1">
    <location>
        <begin position="70"/>
        <end position="95"/>
    </location>
</feature>
<protein>
    <submittedName>
        <fullName evidence="2">Uncharacterized protein</fullName>
    </submittedName>
</protein>
<gene>
    <name evidence="2" type="ORF">ElyMa_005920600</name>
</gene>
<evidence type="ECO:0000313" key="3">
    <source>
        <dbReference type="Proteomes" id="UP000762676"/>
    </source>
</evidence>
<organism evidence="2 3">
    <name type="scientific">Elysia marginata</name>
    <dbReference type="NCBI Taxonomy" id="1093978"/>
    <lineage>
        <taxon>Eukaryota</taxon>
        <taxon>Metazoa</taxon>
        <taxon>Spiralia</taxon>
        <taxon>Lophotrochozoa</taxon>
        <taxon>Mollusca</taxon>
        <taxon>Gastropoda</taxon>
        <taxon>Heterobranchia</taxon>
        <taxon>Euthyneura</taxon>
        <taxon>Panpulmonata</taxon>
        <taxon>Sacoglossa</taxon>
        <taxon>Placobranchoidea</taxon>
        <taxon>Plakobranchidae</taxon>
        <taxon>Elysia</taxon>
    </lineage>
</organism>
<dbReference type="AlphaFoldDB" id="A0AAV4G7S2"/>
<comment type="caution">
    <text evidence="2">The sequence shown here is derived from an EMBL/GenBank/DDBJ whole genome shotgun (WGS) entry which is preliminary data.</text>
</comment>